<feature type="transmembrane region" description="Helical" evidence="6">
    <location>
        <begin position="90"/>
        <end position="110"/>
    </location>
</feature>
<comment type="similarity">
    <text evidence="2 6">Belongs to the BI1 family.</text>
</comment>
<accession>A0A9E2NMA6</accession>
<evidence type="ECO:0000256" key="4">
    <source>
        <dbReference type="ARBA" id="ARBA00022989"/>
    </source>
</evidence>
<reference evidence="7" key="2">
    <citation type="submission" date="2021-04" db="EMBL/GenBank/DDBJ databases">
        <authorList>
            <person name="Gilroy R."/>
        </authorList>
    </citation>
    <scope>NUCLEOTIDE SEQUENCE</scope>
    <source>
        <strain evidence="7">B5-657</strain>
    </source>
</reference>
<dbReference type="CDD" id="cd10432">
    <property type="entry name" value="BI-1-like_bacterial"/>
    <property type="match status" value="1"/>
</dbReference>
<evidence type="ECO:0000256" key="2">
    <source>
        <dbReference type="ARBA" id="ARBA00010350"/>
    </source>
</evidence>
<feature type="transmembrane region" description="Helical" evidence="6">
    <location>
        <begin position="26"/>
        <end position="48"/>
    </location>
</feature>
<dbReference type="Pfam" id="PF01027">
    <property type="entry name" value="Bax1-I"/>
    <property type="match status" value="1"/>
</dbReference>
<keyword evidence="3 6" id="KW-0812">Transmembrane</keyword>
<comment type="subcellular location">
    <subcellularLocation>
        <location evidence="1">Membrane</location>
        <topology evidence="1">Multi-pass membrane protein</topology>
    </subcellularLocation>
</comment>
<evidence type="ECO:0000256" key="5">
    <source>
        <dbReference type="ARBA" id="ARBA00023136"/>
    </source>
</evidence>
<keyword evidence="5 6" id="KW-0472">Membrane</keyword>
<dbReference type="AlphaFoldDB" id="A0A9E2NMA6"/>
<reference evidence="7" key="1">
    <citation type="journal article" date="2021" name="PeerJ">
        <title>Extensive microbial diversity within the chicken gut microbiome revealed by metagenomics and culture.</title>
        <authorList>
            <person name="Gilroy R."/>
            <person name="Ravi A."/>
            <person name="Getino M."/>
            <person name="Pursley I."/>
            <person name="Horton D.L."/>
            <person name="Alikhan N.F."/>
            <person name="Baker D."/>
            <person name="Gharbi K."/>
            <person name="Hall N."/>
            <person name="Watson M."/>
            <person name="Adriaenssens E.M."/>
            <person name="Foster-Nyarko E."/>
            <person name="Jarju S."/>
            <person name="Secka A."/>
            <person name="Antonio M."/>
            <person name="Oren A."/>
            <person name="Chaudhuri R.R."/>
            <person name="La Ragione R."/>
            <person name="Hildebrand F."/>
            <person name="Pallen M.J."/>
        </authorList>
    </citation>
    <scope>NUCLEOTIDE SEQUENCE</scope>
    <source>
        <strain evidence="7">B5-657</strain>
    </source>
</reference>
<proteinExistence type="inferred from homology"/>
<name>A0A9E2NMA6_9FIRM</name>
<gene>
    <name evidence="7" type="ORF">H9872_10295</name>
</gene>
<evidence type="ECO:0000313" key="7">
    <source>
        <dbReference type="EMBL" id="MBU3805130.1"/>
    </source>
</evidence>
<feature type="transmembrane region" description="Helical" evidence="6">
    <location>
        <begin position="142"/>
        <end position="163"/>
    </location>
</feature>
<evidence type="ECO:0000313" key="8">
    <source>
        <dbReference type="Proteomes" id="UP000824229"/>
    </source>
</evidence>
<sequence>MNTNGMNQEMNQYYVDREAVVRKTMVGVYGWMTLALIISAVSGIYLASNYQLLYTLVSSSLYWVFAIAEIVVVIALSAKAAKMSPLSAKIWFIVYALLNGVTFGVIFAAYDIGTVGYAFLVTAIVFAVMTVYGYVTKTDLSSIGNLFVMALFGLMIATVLNFFIRSDGWTLALMYIGVVIFIGLIGYDTQKIKQLAYHEGNGVQNASILGALVLYLDFINIFIRLVRIMDRD</sequence>
<dbReference type="InterPro" id="IPR006214">
    <property type="entry name" value="Bax_inhibitor_1-related"/>
</dbReference>
<dbReference type="PANTHER" id="PTHR23291:SF50">
    <property type="entry name" value="PROTEIN LIFEGUARD 4"/>
    <property type="match status" value="1"/>
</dbReference>
<protein>
    <submittedName>
        <fullName evidence="7">Bax inhibitor-1/YccA family protein</fullName>
    </submittedName>
</protein>
<dbReference type="EMBL" id="JAHLFQ010000243">
    <property type="protein sequence ID" value="MBU3805130.1"/>
    <property type="molecule type" value="Genomic_DNA"/>
</dbReference>
<evidence type="ECO:0000256" key="6">
    <source>
        <dbReference type="RuleBase" id="RU004379"/>
    </source>
</evidence>
<organism evidence="7 8">
    <name type="scientific">Candidatus Cellulosilyticum pullistercoris</name>
    <dbReference type="NCBI Taxonomy" id="2838521"/>
    <lineage>
        <taxon>Bacteria</taxon>
        <taxon>Bacillati</taxon>
        <taxon>Bacillota</taxon>
        <taxon>Clostridia</taxon>
        <taxon>Lachnospirales</taxon>
        <taxon>Cellulosilyticaceae</taxon>
        <taxon>Cellulosilyticum</taxon>
    </lineage>
</organism>
<feature type="transmembrane region" description="Helical" evidence="6">
    <location>
        <begin position="60"/>
        <end position="78"/>
    </location>
</feature>
<comment type="caution">
    <text evidence="7">The sequence shown here is derived from an EMBL/GenBank/DDBJ whole genome shotgun (WGS) entry which is preliminary data.</text>
</comment>
<dbReference type="GO" id="GO:0005886">
    <property type="term" value="C:plasma membrane"/>
    <property type="evidence" value="ECO:0007669"/>
    <property type="project" value="TreeGrafter"/>
</dbReference>
<evidence type="ECO:0000256" key="1">
    <source>
        <dbReference type="ARBA" id="ARBA00004141"/>
    </source>
</evidence>
<feature type="transmembrane region" description="Helical" evidence="6">
    <location>
        <begin position="169"/>
        <end position="187"/>
    </location>
</feature>
<feature type="transmembrane region" description="Helical" evidence="6">
    <location>
        <begin position="208"/>
        <end position="226"/>
    </location>
</feature>
<keyword evidence="4 6" id="KW-1133">Transmembrane helix</keyword>
<evidence type="ECO:0000256" key="3">
    <source>
        <dbReference type="ARBA" id="ARBA00022692"/>
    </source>
</evidence>
<dbReference type="Proteomes" id="UP000824229">
    <property type="component" value="Unassembled WGS sequence"/>
</dbReference>
<dbReference type="PANTHER" id="PTHR23291">
    <property type="entry name" value="BAX INHIBITOR-RELATED"/>
    <property type="match status" value="1"/>
</dbReference>
<feature type="transmembrane region" description="Helical" evidence="6">
    <location>
        <begin position="116"/>
        <end position="135"/>
    </location>
</feature>